<feature type="domain" description="K Homology" evidence="3">
    <location>
        <begin position="86"/>
        <end position="157"/>
    </location>
</feature>
<dbReference type="OrthoDB" id="441329at2759"/>
<evidence type="ECO:0000256" key="1">
    <source>
        <dbReference type="ARBA" id="ARBA00022737"/>
    </source>
</evidence>
<keyword evidence="7" id="KW-1185">Reference proteome</keyword>
<reference evidence="5" key="2">
    <citation type="submission" date="2024-04" db="EMBL/GenBank/DDBJ databases">
        <authorList>
            <person name="Chen Y."/>
            <person name="Shah S."/>
            <person name="Dougan E. K."/>
            <person name="Thang M."/>
            <person name="Chan C."/>
        </authorList>
    </citation>
    <scope>NUCLEOTIDE SEQUENCE [LARGE SCALE GENOMIC DNA]</scope>
</reference>
<evidence type="ECO:0000313" key="4">
    <source>
        <dbReference type="EMBL" id="CAI3992883.1"/>
    </source>
</evidence>
<dbReference type="SMART" id="SM00322">
    <property type="entry name" value="KH"/>
    <property type="match status" value="6"/>
</dbReference>
<dbReference type="GO" id="GO:0003723">
    <property type="term" value="F:RNA binding"/>
    <property type="evidence" value="ECO:0007669"/>
    <property type="project" value="UniProtKB-UniRule"/>
</dbReference>
<keyword evidence="1" id="KW-0677">Repeat</keyword>
<evidence type="ECO:0000313" key="6">
    <source>
        <dbReference type="EMBL" id="CAL4780195.1"/>
    </source>
</evidence>
<feature type="domain" description="K Homology" evidence="3">
    <location>
        <begin position="425"/>
        <end position="499"/>
    </location>
</feature>
<protein>
    <submittedName>
        <fullName evidence="6">K Homology domain-containing protein</fullName>
    </submittedName>
</protein>
<reference evidence="4" key="1">
    <citation type="submission" date="2022-10" db="EMBL/GenBank/DDBJ databases">
        <authorList>
            <person name="Chen Y."/>
            <person name="Dougan E. K."/>
            <person name="Chan C."/>
            <person name="Rhodes N."/>
            <person name="Thang M."/>
        </authorList>
    </citation>
    <scope>NUCLEOTIDE SEQUENCE</scope>
</reference>
<dbReference type="Gene3D" id="3.30.1370.10">
    <property type="entry name" value="K Homology domain, type 1"/>
    <property type="match status" value="4"/>
</dbReference>
<feature type="domain" description="K Homology" evidence="3">
    <location>
        <begin position="8"/>
        <end position="79"/>
    </location>
</feature>
<proteinExistence type="predicted"/>
<gene>
    <name evidence="4" type="ORF">C1SCF055_LOCUS19677</name>
</gene>
<name>A0A9P1FY37_9DINO</name>
<dbReference type="PANTHER" id="PTHR10288">
    <property type="entry name" value="KH DOMAIN CONTAINING RNA BINDING PROTEIN"/>
    <property type="match status" value="1"/>
</dbReference>
<dbReference type="Gene3D" id="3.30.310.210">
    <property type="match status" value="1"/>
</dbReference>
<evidence type="ECO:0000259" key="3">
    <source>
        <dbReference type="SMART" id="SM00322"/>
    </source>
</evidence>
<dbReference type="InterPro" id="IPR036612">
    <property type="entry name" value="KH_dom_type_1_sf"/>
</dbReference>
<sequence length="594" mass="62461">MAGAAEVSSFTLGVLVPGAEAGRLIGKQGSGLKQIRDMSQCKVQLGQTPDSQGNRRCDISGPTVEHMASAIHAIGTRLFDKAAQQERVQLSVAFPNGYVGRVIGKGGSTLKIISDQTGVEMKVLKDTVSDQGDRVGHLTGIPNQLGAAIRIALNAVNGSTPAPAPQMNNYQEYNSYRGQSGQGMQQGINNWRAQAGGNSTGPMGGPMGGPPGPMGAGLTQVRPASGTPGEVQIHMVIPSKFVGCILGKEGSQIKQLLSDTGCTHLSVSKKEAYGDADRRVIMIGGLPECTKAQEAVWQIYSDNAQQAGSEASLSCIMMVPVEKAGAVIGKEGSNLKQMREKFGLKVLLSKEVVEGFRPCTMSGANIDMLVEAEKQISEQISGTESPISGNGIKRPLEGLVPATAAYTQNAYGADPEAKRHKAMPAEQQIKLLVPAHCAGAIIGKQGSMLKSIRESTGARVEVQTAAQTPPEFDNARVVIIRGDFDVRQAALIKVLSAAFEESQANALLKMMVPRQVVGALIGKQGSNLKAIRENSGINVQVHKQELHGERLVEAQGQLDGILHAASLVMGSFEAATAPEYAQAVPTSSMALGME</sequence>
<comment type="caution">
    <text evidence="4">The sequence shown here is derived from an EMBL/GenBank/DDBJ whole genome shotgun (WGS) entry which is preliminary data.</text>
</comment>
<dbReference type="AlphaFoldDB" id="A0A9P1FY37"/>
<dbReference type="EMBL" id="CAMXCT020001771">
    <property type="protein sequence ID" value="CAL1146258.1"/>
    <property type="molecule type" value="Genomic_DNA"/>
</dbReference>
<dbReference type="Pfam" id="PF00013">
    <property type="entry name" value="KH_1"/>
    <property type="match status" value="6"/>
</dbReference>
<feature type="domain" description="K Homology" evidence="3">
    <location>
        <begin position="311"/>
        <end position="381"/>
    </location>
</feature>
<accession>A0A9P1FY37</accession>
<evidence type="ECO:0000256" key="2">
    <source>
        <dbReference type="PROSITE-ProRule" id="PRU00117"/>
    </source>
</evidence>
<dbReference type="Proteomes" id="UP001152797">
    <property type="component" value="Unassembled WGS sequence"/>
</dbReference>
<evidence type="ECO:0000313" key="5">
    <source>
        <dbReference type="EMBL" id="CAL1146258.1"/>
    </source>
</evidence>
<feature type="domain" description="K Homology" evidence="3">
    <location>
        <begin position="229"/>
        <end position="304"/>
    </location>
</feature>
<organism evidence="4">
    <name type="scientific">Cladocopium goreaui</name>
    <dbReference type="NCBI Taxonomy" id="2562237"/>
    <lineage>
        <taxon>Eukaryota</taxon>
        <taxon>Sar</taxon>
        <taxon>Alveolata</taxon>
        <taxon>Dinophyceae</taxon>
        <taxon>Suessiales</taxon>
        <taxon>Symbiodiniaceae</taxon>
        <taxon>Cladocopium</taxon>
    </lineage>
</organism>
<dbReference type="EMBL" id="CAMXCT030001771">
    <property type="protein sequence ID" value="CAL4780195.1"/>
    <property type="molecule type" value="Genomic_DNA"/>
</dbReference>
<dbReference type="SUPFAM" id="SSF54791">
    <property type="entry name" value="Eukaryotic type KH-domain (KH-domain type I)"/>
    <property type="match status" value="6"/>
</dbReference>
<evidence type="ECO:0000313" key="7">
    <source>
        <dbReference type="Proteomes" id="UP001152797"/>
    </source>
</evidence>
<dbReference type="PROSITE" id="PS50084">
    <property type="entry name" value="KH_TYPE_1"/>
    <property type="match status" value="6"/>
</dbReference>
<keyword evidence="2" id="KW-0694">RNA-binding</keyword>
<dbReference type="CDD" id="cd00105">
    <property type="entry name" value="KH-I"/>
    <property type="match status" value="2"/>
</dbReference>
<feature type="domain" description="K Homology" evidence="3">
    <location>
        <begin position="504"/>
        <end position="573"/>
    </location>
</feature>
<dbReference type="InterPro" id="IPR004087">
    <property type="entry name" value="KH_dom"/>
</dbReference>
<dbReference type="EMBL" id="CAMXCT010001771">
    <property type="protein sequence ID" value="CAI3992883.1"/>
    <property type="molecule type" value="Genomic_DNA"/>
</dbReference>
<dbReference type="InterPro" id="IPR004088">
    <property type="entry name" value="KH_dom_type_1"/>
</dbReference>